<evidence type="ECO:0000313" key="4">
    <source>
        <dbReference type="EMBL" id="CCI45586.1"/>
    </source>
</evidence>
<dbReference type="InterPro" id="IPR051625">
    <property type="entry name" value="Signaling_Regulatory_Domain"/>
</dbReference>
<feature type="repeat" description="RCC1" evidence="2">
    <location>
        <begin position="469"/>
        <end position="523"/>
    </location>
</feature>
<dbReference type="PANTHER" id="PTHR22872">
    <property type="entry name" value="BTK-BINDING PROTEIN-RELATED"/>
    <property type="match status" value="1"/>
</dbReference>
<keyword evidence="5" id="KW-1185">Reference proteome</keyword>
<evidence type="ECO:0000256" key="2">
    <source>
        <dbReference type="PROSITE-ProRule" id="PRU00235"/>
    </source>
</evidence>
<dbReference type="PRINTS" id="PR00633">
    <property type="entry name" value="RCCNDNSATION"/>
</dbReference>
<protein>
    <recommendedName>
        <fullName evidence="3">Rab-GAP TBC domain-containing protein</fullName>
    </recommendedName>
</protein>
<evidence type="ECO:0000259" key="3">
    <source>
        <dbReference type="PROSITE" id="PS50086"/>
    </source>
</evidence>
<evidence type="ECO:0000313" key="5">
    <source>
        <dbReference type="Proteomes" id="UP000053237"/>
    </source>
</evidence>
<dbReference type="Pfam" id="PF00566">
    <property type="entry name" value="RabGAP-TBC"/>
    <property type="match status" value="1"/>
</dbReference>
<dbReference type="SUPFAM" id="SSF47923">
    <property type="entry name" value="Ypt/Rab-GAP domain of gyp1p"/>
    <property type="match status" value="2"/>
</dbReference>
<organism evidence="4 5">
    <name type="scientific">Albugo candida</name>
    <dbReference type="NCBI Taxonomy" id="65357"/>
    <lineage>
        <taxon>Eukaryota</taxon>
        <taxon>Sar</taxon>
        <taxon>Stramenopiles</taxon>
        <taxon>Oomycota</taxon>
        <taxon>Peronosporomycetes</taxon>
        <taxon>Albuginales</taxon>
        <taxon>Albuginaceae</taxon>
        <taxon>Albugo</taxon>
    </lineage>
</organism>
<feature type="repeat" description="RCC1" evidence="2">
    <location>
        <begin position="310"/>
        <end position="361"/>
    </location>
</feature>
<dbReference type="Proteomes" id="UP000053237">
    <property type="component" value="Unassembled WGS sequence"/>
</dbReference>
<name>A0A024GFQ2_9STRA</name>
<feature type="repeat" description="RCC1" evidence="2">
    <location>
        <begin position="416"/>
        <end position="468"/>
    </location>
</feature>
<gene>
    <name evidence="4" type="ORF">BN9_064830</name>
</gene>
<accession>A0A024GFQ2</accession>
<feature type="repeat" description="RCC1" evidence="2">
    <location>
        <begin position="206"/>
        <end position="253"/>
    </location>
</feature>
<dbReference type="InterPro" id="IPR000408">
    <property type="entry name" value="Reg_chr_condens"/>
</dbReference>
<dbReference type="InParanoid" id="A0A024GFQ2"/>
<feature type="repeat" description="RCC1" evidence="2">
    <location>
        <begin position="362"/>
        <end position="415"/>
    </location>
</feature>
<dbReference type="PROSITE" id="PS00626">
    <property type="entry name" value="RCC1_2"/>
    <property type="match status" value="2"/>
</dbReference>
<dbReference type="PROSITE" id="PS50086">
    <property type="entry name" value="TBC_RABGAP"/>
    <property type="match status" value="1"/>
</dbReference>
<feature type="domain" description="Rab-GAP TBC" evidence="3">
    <location>
        <begin position="663"/>
        <end position="864"/>
    </location>
</feature>
<dbReference type="Gene3D" id="2.130.10.30">
    <property type="entry name" value="Regulator of chromosome condensation 1/beta-lactamase-inhibitor protein II"/>
    <property type="match status" value="2"/>
</dbReference>
<dbReference type="Gene3D" id="1.10.472.80">
    <property type="entry name" value="Ypt/Rab-GAP domain of gyp1p, domain 3"/>
    <property type="match status" value="1"/>
</dbReference>
<dbReference type="PANTHER" id="PTHR22872:SF2">
    <property type="entry name" value="INHIBITOR OF BRUTON TYROSINE KINASE"/>
    <property type="match status" value="1"/>
</dbReference>
<dbReference type="PROSITE" id="PS50012">
    <property type="entry name" value="RCC1_3"/>
    <property type="match status" value="5"/>
</dbReference>
<sequence length="955" mass="108166">MENVSPRFKQQVHPKSNIDLAKGGNINIRVPVSLPQLRRALETICSHLCTFGDAINRFFELYKLLLDEIRRLELSDDNVSNLQSEIRFDEAKALESALHALVSTDLTLLVDSAESKVHADIQQLQKSRLNAPLSNTNLTHREQISSQNDSIESVLELKSAIKESVSRIERIQAVVEQETRQFQHRQSSVLDSTHDDEVIDTDEKCARLFLWGRPPGWSHTNSLLTPQKVDVLPGQSIVQIACGGNHILYLSHAGDVYSSEDHCLSSMETTDILKTPQLVKELALEKALHRTPIINIACGAKHSVALTSAGEVYTWGSGEDGRLGHGEMRDRNVPRKIMALLRHRIVNVSCGGAHTVVVSDQNSVFVFGRGRNGRLGLGDTKCHDTPQQVPTWNFRKQRIIKIVCGWNFTIALSLEGRVFSWGKQSEGQCGLGFSDQDELSPCLIEKLFDSRIIDVACGYTHSLALTSQHEVLSWGLGEYGQLGRGIVYQPSPESIDTSLFTCQEGRPCQICCGAFHSIIITESRSLYACGLNSYGACGLGHTFNRDIPERNDFFVNLGIDVVLCCGHKYTIALEVGKVPSLSGGCRRYTSESSSSISTLHMEAAFPHKEARMQSVSSNMNERKSLHQREEELRRAKKIWRTRILLDWEQSRHSSLTHTMWRQGIPPSIRARVWPLAIGNALKTTPEMYHLYRDRANQSKQLSQHDKSFGREHSLSLIDTDLPRTFPSLRLFDSTGPYNEYLVQVLETYACYRPDLGYIQGMSYLAAMLCLHIPTNPYLTFQCLANLMVQHHLFTFYLLDPALSNEYYQLFQEFLNLRLPQVAKKWHEMGLSTSMYLLNWLQTIFFQILPLEIAARVFDCFLLDGTDSLFRTAMAIHEIFIDELLHAQQLEDVLPLLQRNPTTQSSWALVTEERLFRVIDQISVPTSIHIRLQRVNQDVFFYQKTSSSMDRVTMEA</sequence>
<evidence type="ECO:0000256" key="1">
    <source>
        <dbReference type="ARBA" id="ARBA00022737"/>
    </source>
</evidence>
<dbReference type="SUPFAM" id="SSF50985">
    <property type="entry name" value="RCC1/BLIP-II"/>
    <property type="match status" value="2"/>
</dbReference>
<dbReference type="InterPro" id="IPR035969">
    <property type="entry name" value="Rab-GAP_TBC_sf"/>
</dbReference>
<dbReference type="InterPro" id="IPR000195">
    <property type="entry name" value="Rab-GAP-TBC_dom"/>
</dbReference>
<dbReference type="Gene3D" id="1.10.8.270">
    <property type="entry name" value="putative rabgap domain of human tbc1 domain family member 14 like domains"/>
    <property type="match status" value="1"/>
</dbReference>
<dbReference type="EMBL" id="CAIX01000102">
    <property type="protein sequence ID" value="CCI45586.1"/>
    <property type="molecule type" value="Genomic_DNA"/>
</dbReference>
<keyword evidence="1" id="KW-0677">Repeat</keyword>
<comment type="caution">
    <text evidence="4">The sequence shown here is derived from an EMBL/GenBank/DDBJ whole genome shotgun (WGS) entry which is preliminary data.</text>
</comment>
<proteinExistence type="predicted"/>
<dbReference type="InterPro" id="IPR058923">
    <property type="entry name" value="RCC1-like_dom"/>
</dbReference>
<dbReference type="STRING" id="65357.A0A024GFQ2"/>
<dbReference type="Gene3D" id="1.10.10.750">
    <property type="entry name" value="Ypt/Rab-GAP domain of gyp1p, domain 1"/>
    <property type="match status" value="1"/>
</dbReference>
<dbReference type="OrthoDB" id="294251at2759"/>
<reference evidence="4 5" key="1">
    <citation type="submission" date="2012-05" db="EMBL/GenBank/DDBJ databases">
        <title>Recombination and specialization in a pathogen metapopulation.</title>
        <authorList>
            <person name="Gardiner A."/>
            <person name="Kemen E."/>
            <person name="Schultz-Larsen T."/>
            <person name="MacLean D."/>
            <person name="Van Oosterhout C."/>
            <person name="Jones J.D.G."/>
        </authorList>
    </citation>
    <scope>NUCLEOTIDE SEQUENCE [LARGE SCALE GENOMIC DNA]</scope>
    <source>
        <strain evidence="4 5">Ac Nc2</strain>
    </source>
</reference>
<dbReference type="Pfam" id="PF25390">
    <property type="entry name" value="WD40_RLD"/>
    <property type="match status" value="1"/>
</dbReference>
<dbReference type="InterPro" id="IPR009091">
    <property type="entry name" value="RCC1/BLIP-II"/>
</dbReference>
<dbReference type="AlphaFoldDB" id="A0A024GFQ2"/>
<dbReference type="SMART" id="SM00164">
    <property type="entry name" value="TBC"/>
    <property type="match status" value="1"/>
</dbReference>
<dbReference type="Pfam" id="PF13540">
    <property type="entry name" value="RCC1_2"/>
    <property type="match status" value="2"/>
</dbReference>